<reference evidence="2" key="1">
    <citation type="submission" date="2025-08" db="UniProtKB">
        <authorList>
            <consortium name="RefSeq"/>
        </authorList>
    </citation>
    <scope>IDENTIFICATION</scope>
    <source>
        <tissue evidence="2">Blood</tissue>
    </source>
</reference>
<organism evidence="1 2">
    <name type="scientific">Apteryx mantelli</name>
    <name type="common">North Island brown kiwi</name>
    <dbReference type="NCBI Taxonomy" id="2696672"/>
    <lineage>
        <taxon>Eukaryota</taxon>
        <taxon>Metazoa</taxon>
        <taxon>Chordata</taxon>
        <taxon>Craniata</taxon>
        <taxon>Vertebrata</taxon>
        <taxon>Euteleostomi</taxon>
        <taxon>Archelosauria</taxon>
        <taxon>Archosauria</taxon>
        <taxon>Dinosauria</taxon>
        <taxon>Saurischia</taxon>
        <taxon>Theropoda</taxon>
        <taxon>Coelurosauria</taxon>
        <taxon>Aves</taxon>
        <taxon>Palaeognathae</taxon>
        <taxon>Apterygiformes</taxon>
        <taxon>Apterygidae</taxon>
        <taxon>Apteryx</taxon>
    </lineage>
</organism>
<keyword evidence="1" id="KW-1185">Reference proteome</keyword>
<proteinExistence type="predicted"/>
<dbReference type="KEGG" id="aam:106485425"/>
<dbReference type="InterPro" id="IPR032675">
    <property type="entry name" value="LRR_dom_sf"/>
</dbReference>
<gene>
    <name evidence="2" type="primary">NLRC4</name>
</gene>
<dbReference type="Gene3D" id="3.80.10.10">
    <property type="entry name" value="Ribonuclease Inhibitor"/>
    <property type="match status" value="1"/>
</dbReference>
<dbReference type="GO" id="GO:0016045">
    <property type="term" value="P:detection of bacterium"/>
    <property type="evidence" value="ECO:0007669"/>
    <property type="project" value="TreeGrafter"/>
</dbReference>
<evidence type="ECO:0000313" key="2">
    <source>
        <dbReference type="RefSeq" id="XP_013799215.2"/>
    </source>
</evidence>
<dbReference type="SUPFAM" id="SSF52047">
    <property type="entry name" value="RNI-like"/>
    <property type="match status" value="1"/>
</dbReference>
<name>A0A8B7IK03_9AVES</name>
<evidence type="ECO:0000313" key="1">
    <source>
        <dbReference type="Proteomes" id="UP001652627"/>
    </source>
</evidence>
<dbReference type="PANTHER" id="PTHR47688:SF1">
    <property type="entry name" value="NLR FAMILY CARD DOMAIN-CONTAINING PROTEIN 4"/>
    <property type="match status" value="1"/>
</dbReference>
<dbReference type="AlphaFoldDB" id="A0A8B7IK03"/>
<dbReference type="Proteomes" id="UP001652627">
    <property type="component" value="Chromosome 3"/>
</dbReference>
<accession>A0A8B7IK03</accession>
<dbReference type="PANTHER" id="PTHR47688">
    <property type="entry name" value="NLR FAMILY CARD DOMAIN-CONTAINING PROTEIN 4"/>
    <property type="match status" value="1"/>
</dbReference>
<dbReference type="InterPro" id="IPR042220">
    <property type="entry name" value="NLRC4"/>
</dbReference>
<dbReference type="CTD" id="58484"/>
<protein>
    <submittedName>
        <fullName evidence="2">NLR family CARD domain-containing protein 4</fullName>
    </submittedName>
</protein>
<dbReference type="RefSeq" id="XP_013799215.2">
    <property type="nucleotide sequence ID" value="XM_013943761.2"/>
</dbReference>
<dbReference type="GeneID" id="106485425"/>
<dbReference type="OrthoDB" id="120976at2759"/>
<sequence>MTGNMLLQKICAAQNLCNLPKPNVLDLSENYLEKDGKDAVHKLLDDLNFLPGMKVLMLPWGDDVKVCLTKLLELLKTMPQLTKVGLRKWSLTDAQIRILGSFFEKKHLENLQHLDLAMNCVRSDGWLSFMHPLICLKKLIFLDFSSKQDWVPTSLLVCKLSQVLTTQSSLKEIKVTGWTFDSCDLGLINGAKVNCQKQFQLAHS</sequence>
<dbReference type="GO" id="GO:0042742">
    <property type="term" value="P:defense response to bacterium"/>
    <property type="evidence" value="ECO:0007669"/>
    <property type="project" value="TreeGrafter"/>
</dbReference>